<feature type="domain" description="AAA+ ATPase" evidence="17">
    <location>
        <begin position="388"/>
        <end position="524"/>
    </location>
</feature>
<comment type="cofactor">
    <cofactor evidence="1">
        <name>Zn(2+)</name>
        <dbReference type="ChEBI" id="CHEBI:29105"/>
    </cofactor>
</comment>
<accession>A0A2U1JCM2</accession>
<keyword evidence="9" id="KW-0378">Hydrolase</keyword>
<keyword evidence="10" id="KW-0862">Zinc</keyword>
<evidence type="ECO:0000256" key="8">
    <source>
        <dbReference type="ARBA" id="ARBA00022741"/>
    </source>
</evidence>
<feature type="region of interest" description="Disordered" evidence="15">
    <location>
        <begin position="255"/>
        <end position="288"/>
    </location>
</feature>
<dbReference type="GO" id="GO:0005524">
    <property type="term" value="F:ATP binding"/>
    <property type="evidence" value="ECO:0007669"/>
    <property type="project" value="UniProtKB-KW"/>
</dbReference>
<dbReference type="FunFam" id="1.10.8.60:FF:000001">
    <property type="entry name" value="ATP-dependent zinc metalloprotease FtsH"/>
    <property type="match status" value="1"/>
</dbReference>
<dbReference type="Gene3D" id="1.20.58.760">
    <property type="entry name" value="Peptidase M41"/>
    <property type="match status" value="1"/>
</dbReference>
<evidence type="ECO:0000256" key="15">
    <source>
        <dbReference type="SAM" id="MobiDB-lite"/>
    </source>
</evidence>
<keyword evidence="20" id="KW-1185">Reference proteome</keyword>
<dbReference type="FunFam" id="1.20.58.760:FF:000002">
    <property type="entry name" value="ATP-dependent zinc metalloprotease FtsH"/>
    <property type="match status" value="1"/>
</dbReference>
<dbReference type="Proteomes" id="UP000245591">
    <property type="component" value="Unassembled WGS sequence"/>
</dbReference>
<evidence type="ECO:0000313" key="18">
    <source>
        <dbReference type="EMBL" id="PWA00214.1"/>
    </source>
</evidence>
<evidence type="ECO:0000313" key="19">
    <source>
        <dbReference type="EMBL" id="PWA02759.1"/>
    </source>
</evidence>
<dbReference type="InterPro" id="IPR003959">
    <property type="entry name" value="ATPase_AAA_core"/>
</dbReference>
<dbReference type="GO" id="GO:0004176">
    <property type="term" value="F:ATP-dependent peptidase activity"/>
    <property type="evidence" value="ECO:0007669"/>
    <property type="project" value="InterPro"/>
</dbReference>
<evidence type="ECO:0000259" key="17">
    <source>
        <dbReference type="SMART" id="SM00382"/>
    </source>
</evidence>
<dbReference type="Pfam" id="PF17862">
    <property type="entry name" value="AAA_lid_3"/>
    <property type="match status" value="1"/>
</dbReference>
<proteinExistence type="inferred from homology"/>
<evidence type="ECO:0000256" key="14">
    <source>
        <dbReference type="ARBA" id="ARBA00023136"/>
    </source>
</evidence>
<dbReference type="SMART" id="SM00382">
    <property type="entry name" value="AAA"/>
    <property type="match status" value="1"/>
</dbReference>
<dbReference type="SUPFAM" id="SSF52540">
    <property type="entry name" value="P-loop containing nucleoside triphosphate hydrolases"/>
    <property type="match status" value="1"/>
</dbReference>
<comment type="similarity">
    <text evidence="4">In the C-terminal section; belongs to the peptidase M41 family.</text>
</comment>
<dbReference type="Pfam" id="PF01434">
    <property type="entry name" value="Peptidase_M41"/>
    <property type="match status" value="1"/>
</dbReference>
<comment type="caution">
    <text evidence="19">The sequence shown here is derived from an EMBL/GenBank/DDBJ whole genome shotgun (WGS) entry which is preliminary data.</text>
</comment>
<feature type="transmembrane region" description="Helical" evidence="16">
    <location>
        <begin position="311"/>
        <end position="330"/>
    </location>
</feature>
<keyword evidence="14 16" id="KW-0472">Membrane</keyword>
<dbReference type="HAMAP" id="MF_01458">
    <property type="entry name" value="FtsH"/>
    <property type="match status" value="1"/>
</dbReference>
<organism evidence="19 20">
    <name type="scientific">Smittium angustum</name>
    <dbReference type="NCBI Taxonomy" id="133377"/>
    <lineage>
        <taxon>Eukaryota</taxon>
        <taxon>Fungi</taxon>
        <taxon>Fungi incertae sedis</taxon>
        <taxon>Zoopagomycota</taxon>
        <taxon>Kickxellomycotina</taxon>
        <taxon>Harpellomycetes</taxon>
        <taxon>Harpellales</taxon>
        <taxon>Legeriomycetaceae</taxon>
        <taxon>Smittium</taxon>
    </lineage>
</organism>
<dbReference type="AlphaFoldDB" id="A0A2U1JCM2"/>
<evidence type="ECO:0000256" key="12">
    <source>
        <dbReference type="ARBA" id="ARBA00023049"/>
    </source>
</evidence>
<sequence>MFIYHSSLKDLKRLRILSFVTSKIHKKPLGLNFPVRNKSSSAFPKNSPFPHCQAPLPEKPLTKKCLQDLTLRPLSTCLPNQRWGSHPGIHSGYNNYNSKPQTKNPTNNIYDGLENNKHNDHFADSSSISPSANYNAHYRKIIANGNQNLIRQEVLNHIESFDQYADIETIELYLQGLLLTNETPQAAASKLVHVLRRYPLLASSLKISQLINSNFLSGFYKNIENQLGSNYSDPQTNSFQHDPRNIIQSRLSKDQSNHLNNGNKRESSAETPDNLLASNNEDSQDHGSTVKPIHVVVTEERRSMIIKTFRWLVGTLVYAFCILTFLNLALEGSGVMKASQSPKEFVPEENTKVNFSDVQGCEEAKAELQELVDFLKDPKEFSQLGGKLPRGVLLTGPPGTGKTLLARAVAGEAGVPFYFMSGAEFDEIYVGVGSKRLRELFAAARQKSPSIVFIDEIDAIGSKRSQRDQSYMKQTLNQLLVELDGFTQSEGVIFIAATNFPESLDSALTRPGRFDRVVDVPLPDVRGRMAILRLHTKKIPLSKDVDLSVIARGTVGFSGAELNNLVNIAAIQASKSKADVVTTTDLEYAKDRILMGAERKSAFITLESRKSTAYHEGGHALAALYTSGALPLHKATIIPRGHALGVTVQLPELDRNSFTRQEYLAMLDVCMGGYVAEHLIFGYDNVTSGSSNDLEKATSLATSMVTEYGMSDRIGHVAYAKSNYDKLSAETKRLIDEEIRRLSEDSYQRVLKLLTEKRSELDALADALVEYETLDQSEIQDIVKGVPLKRKSVNVL</sequence>
<name>A0A2U1JCM2_SMIAN</name>
<dbReference type="InterPro" id="IPR027417">
    <property type="entry name" value="P-loop_NTPase"/>
</dbReference>
<evidence type="ECO:0000256" key="11">
    <source>
        <dbReference type="ARBA" id="ARBA00022840"/>
    </source>
</evidence>
<evidence type="ECO:0000256" key="2">
    <source>
        <dbReference type="ARBA" id="ARBA00004173"/>
    </source>
</evidence>
<reference evidence="19 20" key="1">
    <citation type="journal article" date="2018" name="MBio">
        <title>Comparative Genomics Reveals the Core Gene Toolbox for the Fungus-Insect Symbiosis.</title>
        <authorList>
            <person name="Wang Y."/>
            <person name="Stata M."/>
            <person name="Wang W."/>
            <person name="Stajich J.E."/>
            <person name="White M.M."/>
            <person name="Moncalvo J.M."/>
        </authorList>
    </citation>
    <scope>NUCLEOTIDE SEQUENCE [LARGE SCALE GENOMIC DNA]</scope>
    <source>
        <strain evidence="19 20">AUS-126-30</strain>
    </source>
</reference>
<dbReference type="NCBIfam" id="TIGR01241">
    <property type="entry name" value="FtsH_fam"/>
    <property type="match status" value="1"/>
</dbReference>
<dbReference type="GO" id="GO:0007005">
    <property type="term" value="P:mitochondrion organization"/>
    <property type="evidence" value="ECO:0007669"/>
    <property type="project" value="TreeGrafter"/>
</dbReference>
<dbReference type="GO" id="GO:0141164">
    <property type="term" value="P:mitochondrial protein quality control"/>
    <property type="evidence" value="ECO:0007669"/>
    <property type="project" value="UniProtKB-ARBA"/>
</dbReference>
<keyword evidence="13" id="KW-0496">Mitochondrion</keyword>
<evidence type="ECO:0000256" key="1">
    <source>
        <dbReference type="ARBA" id="ARBA00001947"/>
    </source>
</evidence>
<evidence type="ECO:0000256" key="16">
    <source>
        <dbReference type="SAM" id="Phobius"/>
    </source>
</evidence>
<dbReference type="InterPro" id="IPR037219">
    <property type="entry name" value="Peptidase_M41-like"/>
</dbReference>
<gene>
    <name evidence="19" type="ORF">BB558_001096</name>
    <name evidence="18" type="ORF">BB558_003744</name>
</gene>
<keyword evidence="12" id="KW-0482">Metalloprotease</keyword>
<keyword evidence="16" id="KW-0812">Transmembrane</keyword>
<dbReference type="EMBL" id="MBFU01000352">
    <property type="protein sequence ID" value="PWA00214.1"/>
    <property type="molecule type" value="Genomic_DNA"/>
</dbReference>
<evidence type="ECO:0000256" key="13">
    <source>
        <dbReference type="ARBA" id="ARBA00023128"/>
    </source>
</evidence>
<dbReference type="InterPro" id="IPR003593">
    <property type="entry name" value="AAA+_ATPase"/>
</dbReference>
<dbReference type="GO" id="GO:0005743">
    <property type="term" value="C:mitochondrial inner membrane"/>
    <property type="evidence" value="ECO:0007669"/>
    <property type="project" value="TreeGrafter"/>
</dbReference>
<dbReference type="PANTHER" id="PTHR23076:SF97">
    <property type="entry name" value="ATP-DEPENDENT ZINC METALLOPROTEASE YME1L1"/>
    <property type="match status" value="1"/>
</dbReference>
<keyword evidence="7" id="KW-0479">Metal-binding</keyword>
<dbReference type="InterPro" id="IPR041569">
    <property type="entry name" value="AAA_lid_3"/>
</dbReference>
<dbReference type="Gene3D" id="3.40.50.300">
    <property type="entry name" value="P-loop containing nucleotide triphosphate hydrolases"/>
    <property type="match status" value="1"/>
</dbReference>
<keyword evidence="11" id="KW-0067">ATP-binding</keyword>
<dbReference type="SUPFAM" id="SSF140990">
    <property type="entry name" value="FtsH protease domain-like"/>
    <property type="match status" value="1"/>
</dbReference>
<keyword evidence="8" id="KW-0547">Nucleotide-binding</keyword>
<protein>
    <recommendedName>
        <fullName evidence="17">AAA+ ATPase domain-containing protein</fullName>
    </recommendedName>
</protein>
<dbReference type="FunFam" id="3.40.50.300:FF:000175">
    <property type="entry name" value="ATP-dependent zinc metalloprotease FTSH 4"/>
    <property type="match status" value="1"/>
</dbReference>
<evidence type="ECO:0000256" key="3">
    <source>
        <dbReference type="ARBA" id="ARBA00004370"/>
    </source>
</evidence>
<dbReference type="GO" id="GO:0004222">
    <property type="term" value="F:metalloendopeptidase activity"/>
    <property type="evidence" value="ECO:0007669"/>
    <property type="project" value="InterPro"/>
</dbReference>
<evidence type="ECO:0000256" key="9">
    <source>
        <dbReference type="ARBA" id="ARBA00022801"/>
    </source>
</evidence>
<dbReference type="EMBL" id="MBFU01000057">
    <property type="protein sequence ID" value="PWA02759.1"/>
    <property type="molecule type" value="Genomic_DNA"/>
</dbReference>
<comment type="similarity">
    <text evidence="5">In the N-terminal section; belongs to the AAA ATPase family.</text>
</comment>
<dbReference type="Gene3D" id="1.10.8.60">
    <property type="match status" value="1"/>
</dbReference>
<dbReference type="Pfam" id="PF00004">
    <property type="entry name" value="AAA"/>
    <property type="match status" value="1"/>
</dbReference>
<evidence type="ECO:0000256" key="5">
    <source>
        <dbReference type="ARBA" id="ARBA00010550"/>
    </source>
</evidence>
<dbReference type="PANTHER" id="PTHR23076">
    <property type="entry name" value="METALLOPROTEASE M41 FTSH"/>
    <property type="match status" value="1"/>
</dbReference>
<dbReference type="GO" id="GO:0046872">
    <property type="term" value="F:metal ion binding"/>
    <property type="evidence" value="ECO:0007669"/>
    <property type="project" value="UniProtKB-KW"/>
</dbReference>
<dbReference type="InterPro" id="IPR000642">
    <property type="entry name" value="Peptidase_M41"/>
</dbReference>
<comment type="subcellular location">
    <subcellularLocation>
        <location evidence="3">Membrane</location>
    </subcellularLocation>
    <subcellularLocation>
        <location evidence="2">Mitochondrion</location>
    </subcellularLocation>
</comment>
<evidence type="ECO:0000256" key="6">
    <source>
        <dbReference type="ARBA" id="ARBA00022670"/>
    </source>
</evidence>
<keyword evidence="16" id="KW-1133">Transmembrane helix</keyword>
<dbReference type="CDD" id="cd19501">
    <property type="entry name" value="RecA-like_FtsH"/>
    <property type="match status" value="1"/>
</dbReference>
<evidence type="ECO:0000313" key="20">
    <source>
        <dbReference type="Proteomes" id="UP000245591"/>
    </source>
</evidence>
<evidence type="ECO:0000256" key="4">
    <source>
        <dbReference type="ARBA" id="ARBA00010044"/>
    </source>
</evidence>
<evidence type="ECO:0000256" key="10">
    <source>
        <dbReference type="ARBA" id="ARBA00022833"/>
    </source>
</evidence>
<dbReference type="InterPro" id="IPR005936">
    <property type="entry name" value="FtsH"/>
</dbReference>
<keyword evidence="6" id="KW-0645">Protease</keyword>
<evidence type="ECO:0000256" key="7">
    <source>
        <dbReference type="ARBA" id="ARBA00022723"/>
    </source>
</evidence>
<dbReference type="GO" id="GO:0016887">
    <property type="term" value="F:ATP hydrolysis activity"/>
    <property type="evidence" value="ECO:0007669"/>
    <property type="project" value="InterPro"/>
</dbReference>